<comment type="caution">
    <text evidence="1">The sequence shown here is derived from an EMBL/GenBank/DDBJ whole genome shotgun (WGS) entry which is preliminary data.</text>
</comment>
<organism evidence="1 2">
    <name type="scientific">Petrotoga miotherma DSM 10691</name>
    <dbReference type="NCBI Taxonomy" id="1434326"/>
    <lineage>
        <taxon>Bacteria</taxon>
        <taxon>Thermotogati</taxon>
        <taxon>Thermotogota</taxon>
        <taxon>Thermotogae</taxon>
        <taxon>Petrotogales</taxon>
        <taxon>Petrotogaceae</taxon>
        <taxon>Petrotoga</taxon>
    </lineage>
</organism>
<gene>
    <name evidence="1" type="ORF">X928_10065</name>
</gene>
<keyword evidence="2" id="KW-1185">Reference proteome</keyword>
<dbReference type="OrthoDB" id="48742at2"/>
<evidence type="ECO:0000313" key="2">
    <source>
        <dbReference type="Proteomes" id="UP000236199"/>
    </source>
</evidence>
<dbReference type="Proteomes" id="UP000236199">
    <property type="component" value="Unassembled WGS sequence"/>
</dbReference>
<dbReference type="EMBL" id="AZRM01000065">
    <property type="protein sequence ID" value="PNR97360.1"/>
    <property type="molecule type" value="Genomic_DNA"/>
</dbReference>
<accession>A0A2K1P3K9</accession>
<dbReference type="RefSeq" id="WP_103079563.1">
    <property type="nucleotide sequence ID" value="NZ_AZRM01000065.1"/>
</dbReference>
<evidence type="ECO:0000313" key="1">
    <source>
        <dbReference type="EMBL" id="PNR97360.1"/>
    </source>
</evidence>
<sequence length="233" mass="27047">MFFQRKITINQANLSLDIHINFVSFQSIKYQLLSSKTQNLKIKTIDINELVKIKELPWAEGGITFIEETDQLLPKKIINLDFIKINIIKSSSLSGINIRDSEIKIGVSLINVPMSTNTILNTTKMIEFNIKESVTQKIVVKPIRKVLKRPVSKEYILQLAQEIASSKKLQKIKLSFLGFYVKVPIAEEINYYWKGEKLICFLKNNKADITDYFDCAVFFDSENNKKYLKFIRR</sequence>
<reference evidence="1 2" key="1">
    <citation type="submission" date="2013-12" db="EMBL/GenBank/DDBJ databases">
        <title>Comparative genomics of Petrotoga isolates.</title>
        <authorList>
            <person name="Nesbo C.L."/>
            <person name="Charchuk R."/>
            <person name="Chow K."/>
        </authorList>
    </citation>
    <scope>NUCLEOTIDE SEQUENCE [LARGE SCALE GENOMIC DNA]</scope>
    <source>
        <strain evidence="1 2">DSM 10691</strain>
    </source>
</reference>
<dbReference type="AlphaFoldDB" id="A0A2K1P3K9"/>
<name>A0A2K1P3K9_9BACT</name>
<protein>
    <submittedName>
        <fullName evidence="1">Uncharacterized protein</fullName>
    </submittedName>
</protein>
<proteinExistence type="predicted"/>